<dbReference type="Proteomes" id="UP001056120">
    <property type="component" value="Linkage Group LG19"/>
</dbReference>
<accession>A0ACB9DEA8</accession>
<evidence type="ECO:0000313" key="1">
    <source>
        <dbReference type="EMBL" id="KAI3744708.1"/>
    </source>
</evidence>
<keyword evidence="2" id="KW-1185">Reference proteome</keyword>
<reference evidence="1 2" key="2">
    <citation type="journal article" date="2022" name="Mol. Ecol. Resour.">
        <title>The genomes of chicory, endive, great burdock and yacon provide insights into Asteraceae paleo-polyploidization history and plant inulin production.</title>
        <authorList>
            <person name="Fan W."/>
            <person name="Wang S."/>
            <person name="Wang H."/>
            <person name="Wang A."/>
            <person name="Jiang F."/>
            <person name="Liu H."/>
            <person name="Zhao H."/>
            <person name="Xu D."/>
            <person name="Zhang Y."/>
        </authorList>
    </citation>
    <scope>NUCLEOTIDE SEQUENCE [LARGE SCALE GENOMIC DNA]</scope>
    <source>
        <strain evidence="2">cv. Yunnan</strain>
        <tissue evidence="1">Leaves</tissue>
    </source>
</reference>
<reference evidence="2" key="1">
    <citation type="journal article" date="2022" name="Mol. Ecol. Resour.">
        <title>The genomes of chicory, endive, great burdock and yacon provide insights into Asteraceae palaeo-polyploidization history and plant inulin production.</title>
        <authorList>
            <person name="Fan W."/>
            <person name="Wang S."/>
            <person name="Wang H."/>
            <person name="Wang A."/>
            <person name="Jiang F."/>
            <person name="Liu H."/>
            <person name="Zhao H."/>
            <person name="Xu D."/>
            <person name="Zhang Y."/>
        </authorList>
    </citation>
    <scope>NUCLEOTIDE SEQUENCE [LARGE SCALE GENOMIC DNA]</scope>
    <source>
        <strain evidence="2">cv. Yunnan</strain>
    </source>
</reference>
<comment type="caution">
    <text evidence="1">The sequence shown here is derived from an EMBL/GenBank/DDBJ whole genome shotgun (WGS) entry which is preliminary data.</text>
</comment>
<dbReference type="EMBL" id="CM042036">
    <property type="protein sequence ID" value="KAI3744708.1"/>
    <property type="molecule type" value="Genomic_DNA"/>
</dbReference>
<protein>
    <submittedName>
        <fullName evidence="1">Uncharacterized protein</fullName>
    </submittedName>
</protein>
<gene>
    <name evidence="1" type="ORF">L1987_57799</name>
</gene>
<evidence type="ECO:0000313" key="2">
    <source>
        <dbReference type="Proteomes" id="UP001056120"/>
    </source>
</evidence>
<organism evidence="1 2">
    <name type="scientific">Smallanthus sonchifolius</name>
    <dbReference type="NCBI Taxonomy" id="185202"/>
    <lineage>
        <taxon>Eukaryota</taxon>
        <taxon>Viridiplantae</taxon>
        <taxon>Streptophyta</taxon>
        <taxon>Embryophyta</taxon>
        <taxon>Tracheophyta</taxon>
        <taxon>Spermatophyta</taxon>
        <taxon>Magnoliopsida</taxon>
        <taxon>eudicotyledons</taxon>
        <taxon>Gunneridae</taxon>
        <taxon>Pentapetalae</taxon>
        <taxon>asterids</taxon>
        <taxon>campanulids</taxon>
        <taxon>Asterales</taxon>
        <taxon>Asteraceae</taxon>
        <taxon>Asteroideae</taxon>
        <taxon>Heliantheae alliance</taxon>
        <taxon>Millerieae</taxon>
        <taxon>Smallanthus</taxon>
    </lineage>
</organism>
<name>A0ACB9DEA8_9ASTR</name>
<sequence>MGRRICAHWSGAGNSFQGSAVADGVTAQNDEKISGGCISSISASTESSFKESKKISKFSFGDFVGVEINGKSPLLETLVSSGEPFIGLKLGKRTYFENNFGRSDSKATSFFDIPESSTGKKAKSSFQSTLVPRCQVEGCDLDLSSVKEYHRKHRVCESHSKCPKVVVSGLERRFCQQCSR</sequence>
<proteinExistence type="predicted"/>